<sequence length="2006" mass="219736">MDGAESEGLILHVETTPKVNFACHQSAFPVVRALSVENRGPDTALDNVTVTATATPPFFRDAVWTLDRIGPGTSVAVKTPDVEVDGQFLLNLADAVRGTLTIRAEHAGVCLAETTRPIELLAYNEWGGAGYMPEQLAAFSVPNDPVVDRILGDAAEVLRHAGRPSGIDGYQSGRRERVWEIAAAIYTAIANLGLNYAMPPASFERDGQKIRLPGQIMDSGLATCLDLTMLFCSALEQAGLNPVVVLPQGHALIGVWLQPEQLSTIVIDEAEPLRKRVALKELLLFETTYVTSNPPPPFTRAIEAAGDQVLPERDETFGAAVDIRRARAFRIAPLGLKSGPADGMEPAALAAPTVVLGLEAPPPLPGFDAAPEAPVQDDTPAGRLERWHRRLLDLSVRNPMLHHRASTTSLSLICPDPGLLEDKLAANARIAVQPVPHRSAPGQDADLHRQRTGEAITQDYAADALEHNQVLVDLPEAELSRRLVEIYRRSRTALQEGGANTLFLALGFLLWKRDDKDDRRFRAPLILMPVALDRTSVRSGVRLTAHDDEPRFNTTLLEMLRKDFDIHIGGLDGPLPEDHSGIDVAGIWTRVRHAIKDAPGFEVVEDVVLGHFSFAKYLMWKDLVDRTDALRRNAVVQHLIDTPRDPFPSDIRFVDGAQVDRLYAPSDLLAPLPADSSQMAAIATADRGKTFVIIGPPGTGKSQTIANMIAHLLGSGKSVLFVSEKAAALEVVHRRLERIGLGPFCLQLHSNKARKADVLRQLGEAWTGGQPHDAATWHREAERLRTLRDRLNQVVDHLHARHRNGLTPHHAVGVSIRDAALAAHVSLRWPKADMHDEATLEAMREAVEALAIQAGAVRNLSASPLRGVLGGDWSPQWETHLVEGSETLTRTARDLRAACAAFANAVGFDCPTLTPGRLDALVDLAQVLRESHRRQTACAFGPDGAERLEALDQAVTHLRDYLAAQRDLSVPFDPMAWRELDGDALARRWAVARETWWPKRAFLKGRIRKEMRRLGNTAGKPDPEHDAPVLARLRRHGEAIDRLGPILEAVKGWRGHDSAPDDMDRLRDLGQRARQAAGRLADDATALTALRARLRDLLHDGNDLLAADAPVGVVARSLDQAMDAYREAHQAFDRQRGAPSAGTDAAAAPDLDAVVDMAAGIAGARAELREWCAWRRRRTQAIDLDLMPMVEALEAGRIDPTQARDVFEAAYCTWWAAAIIGEDEVLRTFSTAEHEAAIQKFREVDETFQALTAAYIVARLRGDMPDQETVTRGSQWGILNRELQKKARHKPVRQLVQEIPDVLGTLAPCLMMSPLSVAQYLPAEQTPFDVVIFDEASQITVWDAVGAIARGRQLIVAGDPKQMPPTNFFDRSDDDIDGDVETDVTLESILDEMRGASIPERVLSLHYRSRRESLIAFSNSRYYEDQLVTFPAPSVRDHGVALVRTEGHYARGKARHNEGEARAVVDEVVRRLTHPDEAVRALSIGVVTFNAEQQTLIENLLDEARGRQPEIEWAFAADGLEEPVFVKNLETVQGDERDVILFSITYGPDRTGHMTMNFGPLNKQGGERRLNVALTRARFEMRVFSSLAPERIDLSRTQARAVTDLKHFLEFAERGPSALGSAVFGSVGDVESPFESAVLRALRERGWEVHPQIGVSRYRVDLGVVHPDLPGSYLAGIECDGAMYHSAANARERDKIRQAVLESLGWTLFRIWSTDWWHHADAALGTVDAALRAHLEADRARRAEAAAAKAEAEAKAMAEAEAQTETETKGMPHKETAAPAGTGSTGPAETHGTARNTDLFGDVGPLDAPAAPRPLAAADRSPTDGETASRSADSPAPPRDAGPLDVARTYVVSTFNAPDLASDPEAFYDDSYDGRLAAMVRHVVDTEGPVHEDILVRRIARHHGFKRAGRLIRERVLEVAGDHAARTTEDVGVFYWAKAPDHGHPAPARCQGRDDDVRSVDYICAAELRSINADLDLMGDPGALARAIGLARLSQSARDRLERVLA</sequence>
<organism evidence="6 7">
    <name type="scientific">Rhodospira trueperi</name>
    <dbReference type="NCBI Taxonomy" id="69960"/>
    <lineage>
        <taxon>Bacteria</taxon>
        <taxon>Pseudomonadati</taxon>
        <taxon>Pseudomonadota</taxon>
        <taxon>Alphaproteobacteria</taxon>
        <taxon>Rhodospirillales</taxon>
        <taxon>Rhodospirillaceae</taxon>
        <taxon>Rhodospira</taxon>
    </lineage>
</organism>
<dbReference type="EMBL" id="FNAP01000010">
    <property type="protein sequence ID" value="SDE67945.1"/>
    <property type="molecule type" value="Genomic_DNA"/>
</dbReference>
<dbReference type="InterPro" id="IPR041677">
    <property type="entry name" value="DNA2/NAM7_AAA_11"/>
</dbReference>
<feature type="compositionally biased region" description="Low complexity" evidence="1">
    <location>
        <begin position="1777"/>
        <end position="1790"/>
    </location>
</feature>
<evidence type="ECO:0000259" key="2">
    <source>
        <dbReference type="Pfam" id="PF11784"/>
    </source>
</evidence>
<reference evidence="6 7" key="1">
    <citation type="submission" date="2016-10" db="EMBL/GenBank/DDBJ databases">
        <authorList>
            <person name="de Groot N.N."/>
        </authorList>
    </citation>
    <scope>NUCLEOTIDE SEQUENCE [LARGE SCALE GENOMIC DNA]</scope>
    <source>
        <strain evidence="6 7">ATCC 700224</strain>
    </source>
</reference>
<feature type="domain" description="DNA2/NAM7 helicase helicase" evidence="3">
    <location>
        <begin position="675"/>
        <end position="747"/>
    </location>
</feature>
<feature type="domain" description="DUF3320" evidence="2">
    <location>
        <begin position="1866"/>
        <end position="1914"/>
    </location>
</feature>
<dbReference type="OrthoDB" id="9757917at2"/>
<keyword evidence="7" id="KW-1185">Reference proteome</keyword>
<dbReference type="InterPro" id="IPR041679">
    <property type="entry name" value="DNA2/NAM7-like_C"/>
</dbReference>
<dbReference type="InterPro" id="IPR011335">
    <property type="entry name" value="Restrct_endonuc-II-like"/>
</dbReference>
<dbReference type="RefSeq" id="WP_092787228.1">
    <property type="nucleotide sequence ID" value="NZ_FNAP01000010.1"/>
</dbReference>
<dbReference type="FunFam" id="3.40.960.10:FF:000002">
    <property type="entry name" value="DNA helicase related protein"/>
    <property type="match status" value="1"/>
</dbReference>
<dbReference type="PANTHER" id="PTHR10887:SF495">
    <property type="entry name" value="HELICASE SENATAXIN ISOFORM X1-RELATED"/>
    <property type="match status" value="1"/>
</dbReference>
<dbReference type="Pfam" id="PF13086">
    <property type="entry name" value="AAA_11"/>
    <property type="match status" value="2"/>
</dbReference>
<proteinExistence type="predicted"/>
<feature type="compositionally biased region" description="Basic and acidic residues" evidence="1">
    <location>
        <begin position="1746"/>
        <end position="1758"/>
    </location>
</feature>
<dbReference type="Pfam" id="PF13087">
    <property type="entry name" value="AAA_12"/>
    <property type="match status" value="1"/>
</dbReference>
<dbReference type="InterPro" id="IPR045055">
    <property type="entry name" value="DNA2/NAM7-like"/>
</dbReference>
<dbReference type="InterPro" id="IPR025103">
    <property type="entry name" value="DUF4011"/>
</dbReference>
<evidence type="ECO:0000259" key="5">
    <source>
        <dbReference type="Pfam" id="PF18741"/>
    </source>
</evidence>
<accession>A0A1G7EX42</accession>
<dbReference type="InterPro" id="IPR027417">
    <property type="entry name" value="P-loop_NTPase"/>
</dbReference>
<dbReference type="Proteomes" id="UP000199412">
    <property type="component" value="Unassembled WGS sequence"/>
</dbReference>
<dbReference type="Gene3D" id="3.40.50.300">
    <property type="entry name" value="P-loop containing nucleotide triphosphate hydrolases"/>
    <property type="match status" value="3"/>
</dbReference>
<protein>
    <submittedName>
        <fullName evidence="6">AAA domain-containing protein</fullName>
    </submittedName>
</protein>
<dbReference type="GO" id="GO:0004386">
    <property type="term" value="F:helicase activity"/>
    <property type="evidence" value="ECO:0007669"/>
    <property type="project" value="InterPro"/>
</dbReference>
<gene>
    <name evidence="6" type="ORF">SAMN05421720_1106</name>
</gene>
<dbReference type="InterPro" id="IPR047187">
    <property type="entry name" value="SF1_C_Upf1"/>
</dbReference>
<dbReference type="PANTHER" id="PTHR10887">
    <property type="entry name" value="DNA2/NAM7 HELICASE FAMILY"/>
    <property type="match status" value="1"/>
</dbReference>
<dbReference type="Pfam" id="PF11784">
    <property type="entry name" value="DUF3320"/>
    <property type="match status" value="1"/>
</dbReference>
<feature type="compositionally biased region" description="Low complexity" evidence="1">
    <location>
        <begin position="1805"/>
        <end position="1820"/>
    </location>
</feature>
<feature type="compositionally biased region" description="Basic and acidic residues" evidence="1">
    <location>
        <begin position="1766"/>
        <end position="1776"/>
    </location>
</feature>
<feature type="domain" description="Restriction endonuclease type II-like" evidence="5">
    <location>
        <begin position="1634"/>
        <end position="1731"/>
    </location>
</feature>
<dbReference type="STRING" id="69960.SAMN05421720_1106"/>
<dbReference type="Pfam" id="PF13195">
    <property type="entry name" value="DUF4011"/>
    <property type="match status" value="1"/>
</dbReference>
<evidence type="ECO:0000259" key="4">
    <source>
        <dbReference type="Pfam" id="PF13087"/>
    </source>
</evidence>
<evidence type="ECO:0000313" key="6">
    <source>
        <dbReference type="EMBL" id="SDE67945.1"/>
    </source>
</evidence>
<evidence type="ECO:0000259" key="3">
    <source>
        <dbReference type="Pfam" id="PF13086"/>
    </source>
</evidence>
<dbReference type="FunFam" id="3.40.50.300:FF:002063">
    <property type="entry name" value="DNA helicase related protein"/>
    <property type="match status" value="1"/>
</dbReference>
<dbReference type="Pfam" id="PF18741">
    <property type="entry name" value="MTES_1575"/>
    <property type="match status" value="1"/>
</dbReference>
<dbReference type="SUPFAM" id="SSF52540">
    <property type="entry name" value="P-loop containing nucleoside triphosphate hydrolases"/>
    <property type="match status" value="1"/>
</dbReference>
<evidence type="ECO:0000313" key="7">
    <source>
        <dbReference type="Proteomes" id="UP000199412"/>
    </source>
</evidence>
<feature type="region of interest" description="Disordered" evidence="1">
    <location>
        <begin position="1746"/>
        <end position="1844"/>
    </location>
</feature>
<feature type="domain" description="DNA2/NAM7 helicase helicase" evidence="3">
    <location>
        <begin position="1287"/>
        <end position="1366"/>
    </location>
</feature>
<dbReference type="InterPro" id="IPR021754">
    <property type="entry name" value="DUF3320"/>
</dbReference>
<dbReference type="CDD" id="cd18808">
    <property type="entry name" value="SF1_C_Upf1"/>
    <property type="match status" value="1"/>
</dbReference>
<feature type="domain" description="DNA2/NAM7 helicase-like C-terminal" evidence="4">
    <location>
        <begin position="1393"/>
        <end position="1584"/>
    </location>
</feature>
<dbReference type="SUPFAM" id="SSF52980">
    <property type="entry name" value="Restriction endonuclease-like"/>
    <property type="match status" value="1"/>
</dbReference>
<name>A0A1G7EX42_9PROT</name>
<dbReference type="Gene3D" id="3.40.960.10">
    <property type="entry name" value="VSR Endonuclease"/>
    <property type="match status" value="1"/>
</dbReference>
<evidence type="ECO:0000256" key="1">
    <source>
        <dbReference type="SAM" id="MobiDB-lite"/>
    </source>
</evidence>
<dbReference type="InterPro" id="IPR049468">
    <property type="entry name" value="Restrct_endonuc-II-like_dom"/>
</dbReference>